<evidence type="ECO:0000256" key="2">
    <source>
        <dbReference type="ARBA" id="ARBA00008714"/>
    </source>
</evidence>
<dbReference type="EC" id="1.15.1.1" evidence="3 7"/>
<evidence type="ECO:0000256" key="1">
    <source>
        <dbReference type="ARBA" id="ARBA00001936"/>
    </source>
</evidence>
<dbReference type="InterPro" id="IPR019832">
    <property type="entry name" value="Mn/Fe_SOD_C"/>
</dbReference>
<dbReference type="PROSITE" id="PS00088">
    <property type="entry name" value="SOD_MN"/>
    <property type="match status" value="1"/>
</dbReference>
<dbReference type="InterPro" id="IPR001189">
    <property type="entry name" value="Mn/Fe_SOD"/>
</dbReference>
<accession>V6IV34</accession>
<dbReference type="GO" id="GO:0004784">
    <property type="term" value="F:superoxide dismutase activity"/>
    <property type="evidence" value="ECO:0007669"/>
    <property type="project" value="UniProtKB-EC"/>
</dbReference>
<dbReference type="Proteomes" id="UP000018296">
    <property type="component" value="Unassembled WGS sequence"/>
</dbReference>
<dbReference type="GO" id="GO:0005737">
    <property type="term" value="C:cytoplasm"/>
    <property type="evidence" value="ECO:0007669"/>
    <property type="project" value="TreeGrafter"/>
</dbReference>
<feature type="domain" description="Manganese/iron superoxide dismutase C-terminal" evidence="9">
    <location>
        <begin position="98"/>
        <end position="199"/>
    </location>
</feature>
<name>V6IV34_9BACL</name>
<dbReference type="Pfam" id="PF00081">
    <property type="entry name" value="Sod_Fe_N"/>
    <property type="match status" value="1"/>
</dbReference>
<evidence type="ECO:0000256" key="5">
    <source>
        <dbReference type="ARBA" id="ARBA00023002"/>
    </source>
</evidence>
<dbReference type="InterPro" id="IPR036314">
    <property type="entry name" value="SOD_C_sf"/>
</dbReference>
<dbReference type="PANTHER" id="PTHR43595:SF2">
    <property type="entry name" value="SMALL RIBOSOMAL SUBUNIT PROTEIN MS42"/>
    <property type="match status" value="1"/>
</dbReference>
<organism evidence="10 11">
    <name type="scientific">Sporolactobacillus laevolacticus DSM 442</name>
    <dbReference type="NCBI Taxonomy" id="1395513"/>
    <lineage>
        <taxon>Bacteria</taxon>
        <taxon>Bacillati</taxon>
        <taxon>Bacillota</taxon>
        <taxon>Bacilli</taxon>
        <taxon>Bacillales</taxon>
        <taxon>Sporolactobacillaceae</taxon>
        <taxon>Sporolactobacillus</taxon>
    </lineage>
</organism>
<gene>
    <name evidence="10" type="ORF">P343_17895</name>
</gene>
<proteinExistence type="inferred from homology"/>
<dbReference type="PIRSF" id="PIRSF000349">
    <property type="entry name" value="SODismutase"/>
    <property type="match status" value="1"/>
</dbReference>
<evidence type="ECO:0000313" key="10">
    <source>
        <dbReference type="EMBL" id="EST10311.1"/>
    </source>
</evidence>
<dbReference type="PATRIC" id="fig|1395513.3.peg.3625"/>
<dbReference type="Gene3D" id="1.10.287.990">
    <property type="entry name" value="Fe,Mn superoxide dismutase (SOD) domain"/>
    <property type="match status" value="1"/>
</dbReference>
<feature type="domain" description="Manganese/iron superoxide dismutase N-terminal" evidence="8">
    <location>
        <begin position="3"/>
        <end position="90"/>
    </location>
</feature>
<keyword evidence="4 6" id="KW-0479">Metal-binding</keyword>
<comment type="similarity">
    <text evidence="2 7">Belongs to the iron/manganese superoxide dismutase family.</text>
</comment>
<sequence length="207" mass="24172">MPKFVLPPLGFSYNALEPYIGRETMRIHYTKHHQAYVDNLNKAIDQHPEYRNWTLTELLTNLHQLPKDIRTAVRNNGGGHYNHSLFWEVLKPGGAKKPTGTLEKALNRELNGFEAFKVQFTNAATGQFGSGWAWLVLNPNKKLEVISMNNQDNPIMVGKTPLFGLDVWEHAYYLDYQNRRPDYIKNSFNLYNWDVISRRYEWAMREG</sequence>
<dbReference type="FunFam" id="3.55.40.20:FF:000001">
    <property type="entry name" value="Superoxide dismutase"/>
    <property type="match status" value="1"/>
</dbReference>
<dbReference type="EMBL" id="AWTC01000026">
    <property type="protein sequence ID" value="EST10311.1"/>
    <property type="molecule type" value="Genomic_DNA"/>
</dbReference>
<keyword evidence="5 7" id="KW-0560">Oxidoreductase</keyword>
<dbReference type="OrthoDB" id="9803125at2"/>
<dbReference type="eggNOG" id="COG0605">
    <property type="taxonomic scope" value="Bacteria"/>
</dbReference>
<dbReference type="InterPro" id="IPR019833">
    <property type="entry name" value="Mn/Fe_SOD_BS"/>
</dbReference>
<dbReference type="STRING" id="1395513.P343_17895"/>
<dbReference type="InterPro" id="IPR036324">
    <property type="entry name" value="Mn/Fe_SOD_N_sf"/>
</dbReference>
<dbReference type="SUPFAM" id="SSF54719">
    <property type="entry name" value="Fe,Mn superoxide dismutase (SOD), C-terminal domain"/>
    <property type="match status" value="1"/>
</dbReference>
<protein>
    <recommendedName>
        <fullName evidence="3 7">Superoxide dismutase</fullName>
        <ecNumber evidence="3 7">1.15.1.1</ecNumber>
    </recommendedName>
</protein>
<dbReference type="InterPro" id="IPR019831">
    <property type="entry name" value="Mn/Fe_SOD_N"/>
</dbReference>
<dbReference type="PRINTS" id="PR01703">
    <property type="entry name" value="MNSODISMTASE"/>
</dbReference>
<evidence type="ECO:0000256" key="7">
    <source>
        <dbReference type="RuleBase" id="RU000414"/>
    </source>
</evidence>
<dbReference type="SUPFAM" id="SSF46609">
    <property type="entry name" value="Fe,Mn superoxide dismutase (SOD), N-terminal domain"/>
    <property type="match status" value="1"/>
</dbReference>
<feature type="binding site" evidence="6">
    <location>
        <position position="166"/>
    </location>
    <ligand>
        <name>Mn(2+)</name>
        <dbReference type="ChEBI" id="CHEBI:29035"/>
    </ligand>
</feature>
<comment type="caution">
    <text evidence="10">The sequence shown here is derived from an EMBL/GenBank/DDBJ whole genome shotgun (WGS) entry which is preliminary data.</text>
</comment>
<evidence type="ECO:0000259" key="8">
    <source>
        <dbReference type="Pfam" id="PF00081"/>
    </source>
</evidence>
<comment type="cofactor">
    <cofactor evidence="1">
        <name>Mn(2+)</name>
        <dbReference type="ChEBI" id="CHEBI:29035"/>
    </cofactor>
</comment>
<dbReference type="RefSeq" id="WP_023511758.1">
    <property type="nucleotide sequence ID" value="NZ_AWTC01000026.1"/>
</dbReference>
<evidence type="ECO:0000256" key="3">
    <source>
        <dbReference type="ARBA" id="ARBA00012682"/>
    </source>
</evidence>
<evidence type="ECO:0000259" key="9">
    <source>
        <dbReference type="Pfam" id="PF02777"/>
    </source>
</evidence>
<keyword evidence="11" id="KW-1185">Reference proteome</keyword>
<dbReference type="PANTHER" id="PTHR43595">
    <property type="entry name" value="37S RIBOSOMAL PROTEIN S26, MITOCHONDRIAL"/>
    <property type="match status" value="1"/>
</dbReference>
<dbReference type="AlphaFoldDB" id="V6IV34"/>
<comment type="function">
    <text evidence="7">Destroys radicals which are normally produced within the cells and which are toxic to biological systems.</text>
</comment>
<dbReference type="Pfam" id="PF02777">
    <property type="entry name" value="Sod_Fe_C"/>
    <property type="match status" value="1"/>
</dbReference>
<comment type="catalytic activity">
    <reaction evidence="7">
        <text>2 superoxide + 2 H(+) = H2O2 + O2</text>
        <dbReference type="Rhea" id="RHEA:20696"/>
        <dbReference type="ChEBI" id="CHEBI:15378"/>
        <dbReference type="ChEBI" id="CHEBI:15379"/>
        <dbReference type="ChEBI" id="CHEBI:16240"/>
        <dbReference type="ChEBI" id="CHEBI:18421"/>
        <dbReference type="EC" id="1.15.1.1"/>
    </reaction>
</comment>
<feature type="binding site" evidence="6">
    <location>
        <position position="28"/>
    </location>
    <ligand>
        <name>Mn(2+)</name>
        <dbReference type="ChEBI" id="CHEBI:29035"/>
    </ligand>
</feature>
<dbReference type="Gene3D" id="3.55.40.20">
    <property type="entry name" value="Iron/manganese superoxide dismutase, C-terminal domain"/>
    <property type="match status" value="1"/>
</dbReference>
<dbReference type="FunFam" id="1.10.287.990:FF:000001">
    <property type="entry name" value="Superoxide dismutase"/>
    <property type="match status" value="1"/>
</dbReference>
<evidence type="ECO:0000313" key="11">
    <source>
        <dbReference type="Proteomes" id="UP000018296"/>
    </source>
</evidence>
<dbReference type="GO" id="GO:0046872">
    <property type="term" value="F:metal ion binding"/>
    <property type="evidence" value="ECO:0007669"/>
    <property type="project" value="UniProtKB-KW"/>
</dbReference>
<evidence type="ECO:0000256" key="4">
    <source>
        <dbReference type="ARBA" id="ARBA00022723"/>
    </source>
</evidence>
<evidence type="ECO:0000256" key="6">
    <source>
        <dbReference type="PIRSR" id="PIRSR000349-1"/>
    </source>
</evidence>
<reference evidence="10 11" key="1">
    <citation type="journal article" date="2013" name="Genome Announc.">
        <title>Genome Sequence of Sporolactobacillus laevolacticus DSM442, an Efficient Polymer-Grade D-Lactate Producer from Agricultural Waste Cottonseed as a Nitrogen Source.</title>
        <authorList>
            <person name="Wang H."/>
            <person name="Wang L."/>
            <person name="Ju J."/>
            <person name="Yu B."/>
            <person name="Ma Y."/>
        </authorList>
    </citation>
    <scope>NUCLEOTIDE SEQUENCE [LARGE SCALE GENOMIC DNA]</scope>
    <source>
        <strain evidence="10 11">DSM 442</strain>
    </source>
</reference>
<feature type="binding site" evidence="6">
    <location>
        <position position="170"/>
    </location>
    <ligand>
        <name>Mn(2+)</name>
        <dbReference type="ChEBI" id="CHEBI:29035"/>
    </ligand>
</feature>
<feature type="binding site" evidence="6">
    <location>
        <position position="83"/>
    </location>
    <ligand>
        <name>Mn(2+)</name>
        <dbReference type="ChEBI" id="CHEBI:29035"/>
    </ligand>
</feature>